<organism evidence="1">
    <name type="scientific">Prunus dulcis</name>
    <name type="common">Almond</name>
    <name type="synonym">Amygdalus dulcis</name>
    <dbReference type="NCBI Taxonomy" id="3755"/>
    <lineage>
        <taxon>Eukaryota</taxon>
        <taxon>Viridiplantae</taxon>
        <taxon>Streptophyta</taxon>
        <taxon>Embryophyta</taxon>
        <taxon>Tracheophyta</taxon>
        <taxon>Spermatophyta</taxon>
        <taxon>Magnoliopsida</taxon>
        <taxon>eudicotyledons</taxon>
        <taxon>Gunneridae</taxon>
        <taxon>Pentapetalae</taxon>
        <taxon>rosids</taxon>
        <taxon>fabids</taxon>
        <taxon>Rosales</taxon>
        <taxon>Rosaceae</taxon>
        <taxon>Amygdaloideae</taxon>
        <taxon>Amygdaleae</taxon>
        <taxon>Prunus</taxon>
    </lineage>
</organism>
<dbReference type="PANTHER" id="PTHR33972:SF2">
    <property type="entry name" value="OS04G0606700 PROTEIN"/>
    <property type="match status" value="1"/>
</dbReference>
<reference evidence="1" key="1">
    <citation type="journal article" date="2019" name="Science">
        <title>Mutation of a bHLH transcription factor allowed almond domestication.</title>
        <authorList>
            <person name="Sanchez-Perez R."/>
            <person name="Pavan S."/>
            <person name="Mazzeo R."/>
            <person name="Moldovan C."/>
            <person name="Aiese Cigliano R."/>
            <person name="Del Cueto J."/>
            <person name="Ricciardi F."/>
            <person name="Lotti C."/>
            <person name="Ricciardi L."/>
            <person name="Dicenta F."/>
            <person name="Lopez-Marques R.L."/>
            <person name="Lindberg Moller B."/>
        </authorList>
    </citation>
    <scope>NUCLEOTIDE SEQUENCE</scope>
</reference>
<name>A0A4Y1QLX6_PRUDU</name>
<dbReference type="AlphaFoldDB" id="A0A4Y1QLX6"/>
<accession>A0A4Y1QLX6</accession>
<gene>
    <name evidence="1" type="ORF">Prudu_000616</name>
</gene>
<protein>
    <submittedName>
        <fullName evidence="1">Uncharacterized protein</fullName>
    </submittedName>
</protein>
<dbReference type="PANTHER" id="PTHR33972">
    <property type="entry name" value="EXPRESSED PROTEIN"/>
    <property type="match status" value="1"/>
</dbReference>
<proteinExistence type="predicted"/>
<dbReference type="EMBL" id="AP019297">
    <property type="protein sequence ID" value="BBG92787.1"/>
    <property type="molecule type" value="Genomic_DNA"/>
</dbReference>
<sequence length="196" mass="21448">MLKKLDDIVQTILVQRATPDWLPFVPGSSFWVPPRLAPLKVTDLVGKLADQLTDEESLSVATDRGWPCSQFFVHGSGSTETKEVDMEAEGSAEVEVEVEVKVLTESQKPSRYLNFYICMLATIFPVWRVCVREQLFPTFSGLKLASSLSFVKVCRSEEAYPLGCSAVLELIQVGPERGSRVSWGLGGGEGCGGGMI</sequence>
<evidence type="ECO:0000313" key="1">
    <source>
        <dbReference type="EMBL" id="BBG92787.1"/>
    </source>
</evidence>